<evidence type="ECO:0000256" key="5">
    <source>
        <dbReference type="ARBA" id="ARBA00023136"/>
    </source>
</evidence>
<dbReference type="Pfam" id="PF12704">
    <property type="entry name" value="MacB_PCD"/>
    <property type="match status" value="2"/>
</dbReference>
<feature type="domain" description="ABC3 transporter permease C-terminal" evidence="7">
    <location>
        <begin position="288"/>
        <end position="405"/>
    </location>
</feature>
<feature type="transmembrane region" description="Helical" evidence="6">
    <location>
        <begin position="333"/>
        <end position="359"/>
    </location>
</feature>
<accession>A0A3B0CG65</accession>
<keyword evidence="4 6" id="KW-1133">Transmembrane helix</keyword>
<feature type="domain" description="MacB-like periplasmic core" evidence="8">
    <location>
        <begin position="432"/>
        <end position="624"/>
    </location>
</feature>
<dbReference type="Proteomes" id="UP000276603">
    <property type="component" value="Unassembled WGS sequence"/>
</dbReference>
<comment type="subcellular location">
    <subcellularLocation>
        <location evidence="1">Cell membrane</location>
        <topology evidence="1">Multi-pass membrane protein</topology>
    </subcellularLocation>
</comment>
<reference evidence="9 10" key="1">
    <citation type="submission" date="2018-10" db="EMBL/GenBank/DDBJ databases">
        <title>Ulvibacterium marinum gen. nov., sp. nov., a novel marine bacterium of the family Flavobacteriaceae, isolated from a culture of the green alga Ulva prolifera.</title>
        <authorList>
            <person name="Zhang Z."/>
        </authorList>
    </citation>
    <scope>NUCLEOTIDE SEQUENCE [LARGE SCALE GENOMIC DNA]</scope>
    <source>
        <strain evidence="9 10">CCMM003</strain>
    </source>
</reference>
<dbReference type="InterPro" id="IPR003838">
    <property type="entry name" value="ABC3_permease_C"/>
</dbReference>
<feature type="transmembrane region" description="Helical" evidence="6">
    <location>
        <begin position="286"/>
        <end position="304"/>
    </location>
</feature>
<comment type="caution">
    <text evidence="9">The sequence shown here is derived from an EMBL/GenBank/DDBJ whole genome shotgun (WGS) entry which is preliminary data.</text>
</comment>
<dbReference type="OrthoDB" id="8740261at2"/>
<dbReference type="PANTHER" id="PTHR30572:SF18">
    <property type="entry name" value="ABC-TYPE MACROLIDE FAMILY EXPORT SYSTEM PERMEASE COMPONENT 2"/>
    <property type="match status" value="1"/>
</dbReference>
<feature type="transmembrane region" description="Helical" evidence="6">
    <location>
        <begin position="670"/>
        <end position="694"/>
    </location>
</feature>
<dbReference type="GO" id="GO:0005886">
    <property type="term" value="C:plasma membrane"/>
    <property type="evidence" value="ECO:0007669"/>
    <property type="project" value="UniProtKB-SubCell"/>
</dbReference>
<keyword evidence="3 6" id="KW-0812">Transmembrane</keyword>
<feature type="domain" description="MacB-like periplasmic core" evidence="8">
    <location>
        <begin position="20"/>
        <end position="236"/>
    </location>
</feature>
<organism evidence="9 10">
    <name type="scientific">Ulvibacterium marinum</name>
    <dbReference type="NCBI Taxonomy" id="2419782"/>
    <lineage>
        <taxon>Bacteria</taxon>
        <taxon>Pseudomonadati</taxon>
        <taxon>Bacteroidota</taxon>
        <taxon>Flavobacteriia</taxon>
        <taxon>Flavobacteriales</taxon>
        <taxon>Flavobacteriaceae</taxon>
        <taxon>Ulvibacterium</taxon>
    </lineage>
</organism>
<protein>
    <submittedName>
        <fullName evidence="9">ABC transporter permease</fullName>
    </submittedName>
</protein>
<feature type="transmembrane region" description="Helical" evidence="6">
    <location>
        <begin position="379"/>
        <end position="400"/>
    </location>
</feature>
<dbReference type="AlphaFoldDB" id="A0A3B0CG65"/>
<gene>
    <name evidence="9" type="ORF">D7Z94_03535</name>
</gene>
<evidence type="ECO:0000256" key="1">
    <source>
        <dbReference type="ARBA" id="ARBA00004651"/>
    </source>
</evidence>
<dbReference type="Pfam" id="PF02687">
    <property type="entry name" value="FtsX"/>
    <property type="match status" value="2"/>
</dbReference>
<evidence type="ECO:0000313" key="9">
    <source>
        <dbReference type="EMBL" id="RKN82927.1"/>
    </source>
</evidence>
<dbReference type="InterPro" id="IPR050250">
    <property type="entry name" value="Macrolide_Exporter_MacB"/>
</dbReference>
<dbReference type="RefSeq" id="WP_120710134.1">
    <property type="nucleotide sequence ID" value="NZ_RBCJ01000001.1"/>
</dbReference>
<feature type="transmembrane region" description="Helical" evidence="6">
    <location>
        <begin position="21"/>
        <end position="41"/>
    </location>
</feature>
<evidence type="ECO:0000313" key="10">
    <source>
        <dbReference type="Proteomes" id="UP000276603"/>
    </source>
</evidence>
<dbReference type="InterPro" id="IPR025857">
    <property type="entry name" value="MacB_PCD"/>
</dbReference>
<evidence type="ECO:0000259" key="7">
    <source>
        <dbReference type="Pfam" id="PF02687"/>
    </source>
</evidence>
<feature type="transmembrane region" description="Helical" evidence="6">
    <location>
        <begin position="722"/>
        <end position="741"/>
    </location>
</feature>
<dbReference type="GO" id="GO:0022857">
    <property type="term" value="F:transmembrane transporter activity"/>
    <property type="evidence" value="ECO:0007669"/>
    <property type="project" value="TreeGrafter"/>
</dbReference>
<dbReference type="EMBL" id="RBCJ01000001">
    <property type="protein sequence ID" value="RKN82927.1"/>
    <property type="molecule type" value="Genomic_DNA"/>
</dbReference>
<proteinExistence type="predicted"/>
<keyword evidence="5 6" id="KW-0472">Membrane</keyword>
<evidence type="ECO:0000256" key="2">
    <source>
        <dbReference type="ARBA" id="ARBA00022475"/>
    </source>
</evidence>
<sequence length="793" mass="88528">MIKNHLKIAWRNLNTNRMFSGINILGLSLGLAITIVLFLFIRHELSFDSIYTEKANIHRVLVHTERDNGQETYATASPALAPTAMADIPEIKYAARMLKNDFGGTASVRANEENFMEKSFFWVDKELLNVFKVPFIKGEPQSVLNRPNTVVLSESTAKKYFGDKDPLGEIIKVDNRYELEVTGVYQDFPGNSTVDCHVMATFSTLWFFKNPSWNNISFETYCLLNTNANLPNVESKMMQMLDKNVEKQHQWYTLSLQPLEQVHLYSSNFSSSYATHIGDISEVRNLSFLAILILLIACINYMNLTTARSQKRAKEVGINKTLGASKKNLVSRFYIETGLLTLISIGIGVMLAILAIPLFNRIMGQSLDISLLLTMEFGVALMVVWLVTTLISGFYPALYLSRFSPRTVLKPSHTQGKDNAQIRKGLVVLQFAASVILIIGILVIYQQLEFMRNQKLGFDPENVMAISTSGIRGNEHTDALIQEFKGISDVSYVSMVQGFPGMGVSGRTLKKNQEDRNGLYIQTNVTDAGIIDVLQLKLLAGRTLPEVKQEGDTLVQVILNKKAIDYLGYSPEEAIGKEVQIGAKNIIVGIVDDFNHESLHVPIGAYAFHNNTGEPKSYLLVRFNSVGVSTIIQKFESAFRKIAPEAAFDYSFLNKNLERLYEREQRAAHIGIIFCALAIFVACLGLFGLAAFMAEQRKKEIGIRKVLGASILGITQLLSGDFVKLVLVALVFAFPIAFWIMDNWLQDFAYRISIDWTVFGIAGLAALAIALFTVSFQSVRAALTNPAKSLRTE</sequence>
<evidence type="ECO:0000259" key="8">
    <source>
        <dbReference type="Pfam" id="PF12704"/>
    </source>
</evidence>
<feature type="transmembrane region" description="Helical" evidence="6">
    <location>
        <begin position="426"/>
        <end position="445"/>
    </location>
</feature>
<evidence type="ECO:0000256" key="3">
    <source>
        <dbReference type="ARBA" id="ARBA00022692"/>
    </source>
</evidence>
<name>A0A3B0CG65_9FLAO</name>
<keyword evidence="10" id="KW-1185">Reference proteome</keyword>
<feature type="transmembrane region" description="Helical" evidence="6">
    <location>
        <begin position="753"/>
        <end position="774"/>
    </location>
</feature>
<dbReference type="PANTHER" id="PTHR30572">
    <property type="entry name" value="MEMBRANE COMPONENT OF TRANSPORTER-RELATED"/>
    <property type="match status" value="1"/>
</dbReference>
<evidence type="ECO:0000256" key="6">
    <source>
        <dbReference type="SAM" id="Phobius"/>
    </source>
</evidence>
<keyword evidence="2" id="KW-1003">Cell membrane</keyword>
<feature type="domain" description="ABC3 transporter permease C-terminal" evidence="7">
    <location>
        <begin position="672"/>
        <end position="783"/>
    </location>
</feature>
<evidence type="ECO:0000256" key="4">
    <source>
        <dbReference type="ARBA" id="ARBA00022989"/>
    </source>
</evidence>